<accession>U3P622</accession>
<dbReference type="PANTHER" id="PTHR30011:SF16">
    <property type="entry name" value="C2H2 FINGER DOMAIN TRANSCRIPTION FACTOR (EUROFUNG)-RELATED"/>
    <property type="match status" value="1"/>
</dbReference>
<dbReference type="GO" id="GO:0004497">
    <property type="term" value="F:monooxygenase activity"/>
    <property type="evidence" value="ECO:0007669"/>
    <property type="project" value="UniProtKB-KW"/>
</dbReference>
<feature type="region of interest" description="Disordered" evidence="6">
    <location>
        <begin position="382"/>
        <end position="465"/>
    </location>
</feature>
<dbReference type="HOGENOM" id="CLU_587659_0_0_11"/>
<dbReference type="GO" id="GO:0016705">
    <property type="term" value="F:oxidoreductase activity, acting on paired donors, with incorporation or reduction of molecular oxygen"/>
    <property type="evidence" value="ECO:0007669"/>
    <property type="project" value="InterPro"/>
</dbReference>
<dbReference type="InterPro" id="IPR001106">
    <property type="entry name" value="Aromatic_Lyase"/>
</dbReference>
<reference evidence="8 9" key="1">
    <citation type="journal article" date="2013" name="Genome Announc.">
        <title>Complete Genome Sequence of Leifsonia xyli subsp. cynodontis Strain DSM46306, a Gram-Positive Bacterial Pathogen of Grasses.</title>
        <authorList>
            <person name="Monteiro-Vitorello C.B."/>
            <person name="Zerillo M.M."/>
            <person name="Van Sluys M.A."/>
            <person name="Camargo L.E."/>
            <person name="Kitajima J.P."/>
        </authorList>
    </citation>
    <scope>NUCLEOTIDE SEQUENCE [LARGE SCALE GENOMIC DNA]</scope>
    <source>
        <strain evidence="8 9">DSM 46306</strain>
    </source>
</reference>
<evidence type="ECO:0000256" key="1">
    <source>
        <dbReference type="ARBA" id="ARBA00022630"/>
    </source>
</evidence>
<evidence type="ECO:0000256" key="5">
    <source>
        <dbReference type="ARBA" id="ARBA00023239"/>
    </source>
</evidence>
<dbReference type="InterPro" id="IPR024083">
    <property type="entry name" value="Fumarase/histidase_N"/>
</dbReference>
<dbReference type="Gene3D" id="3.20.20.30">
    <property type="entry name" value="Luciferase-like domain"/>
    <property type="match status" value="1"/>
</dbReference>
<name>U3P622_LEIXC</name>
<feature type="compositionally biased region" description="Low complexity" evidence="6">
    <location>
        <begin position="274"/>
        <end position="283"/>
    </location>
</feature>
<keyword evidence="4" id="KW-0503">Monooxygenase</keyword>
<dbReference type="InterPro" id="IPR051260">
    <property type="entry name" value="Diverse_substr_monoxygenases"/>
</dbReference>
<keyword evidence="9" id="KW-1185">Reference proteome</keyword>
<feature type="compositionally biased region" description="Gly residues" evidence="6">
    <location>
        <begin position="421"/>
        <end position="432"/>
    </location>
</feature>
<organism evidence="8 9">
    <name type="scientific">Leifsonia xyli subsp. cynodontis DSM 46306</name>
    <dbReference type="NCBI Taxonomy" id="1389489"/>
    <lineage>
        <taxon>Bacteria</taxon>
        <taxon>Bacillati</taxon>
        <taxon>Actinomycetota</taxon>
        <taxon>Actinomycetes</taxon>
        <taxon>Micrococcales</taxon>
        <taxon>Microbacteriaceae</taxon>
        <taxon>Leifsonia</taxon>
    </lineage>
</organism>
<evidence type="ECO:0000256" key="3">
    <source>
        <dbReference type="ARBA" id="ARBA00023002"/>
    </source>
</evidence>
<dbReference type="InterPro" id="IPR008948">
    <property type="entry name" value="L-Aspartase-like"/>
</dbReference>
<dbReference type="AlphaFoldDB" id="U3P622"/>
<dbReference type="Pfam" id="PF00296">
    <property type="entry name" value="Bac_luciferase"/>
    <property type="match status" value="1"/>
</dbReference>
<dbReference type="Pfam" id="PF00221">
    <property type="entry name" value="Lyase_aromatic"/>
    <property type="match status" value="1"/>
</dbReference>
<keyword evidence="1" id="KW-0285">Flavoprotein</keyword>
<gene>
    <name evidence="8" type="ORF">O159_07080</name>
</gene>
<evidence type="ECO:0000256" key="6">
    <source>
        <dbReference type="SAM" id="MobiDB-lite"/>
    </source>
</evidence>
<protein>
    <recommendedName>
        <fullName evidence="7">Luciferase-like domain-containing protein</fullName>
    </recommendedName>
</protein>
<dbReference type="eggNOG" id="COG2141">
    <property type="taxonomic scope" value="Bacteria"/>
</dbReference>
<evidence type="ECO:0000256" key="4">
    <source>
        <dbReference type="ARBA" id="ARBA00023033"/>
    </source>
</evidence>
<dbReference type="KEGG" id="lxy:O159_07080"/>
<keyword evidence="5" id="KW-0456">Lyase</keyword>
<feature type="region of interest" description="Disordered" evidence="6">
    <location>
        <begin position="258"/>
        <end position="298"/>
    </location>
</feature>
<evidence type="ECO:0000256" key="2">
    <source>
        <dbReference type="ARBA" id="ARBA00022643"/>
    </source>
</evidence>
<dbReference type="Proteomes" id="UP000016743">
    <property type="component" value="Chromosome"/>
</dbReference>
<dbReference type="Gene3D" id="1.10.275.10">
    <property type="entry name" value="Fumarase/aspartase (N-terminal domain)"/>
    <property type="match status" value="1"/>
</dbReference>
<keyword evidence="3" id="KW-0560">Oxidoreductase</keyword>
<dbReference type="GO" id="GO:0016841">
    <property type="term" value="F:ammonia-lyase activity"/>
    <property type="evidence" value="ECO:0007669"/>
    <property type="project" value="UniProtKB-ARBA"/>
</dbReference>
<dbReference type="SUPFAM" id="SSF51679">
    <property type="entry name" value="Bacterial luciferase-like"/>
    <property type="match status" value="1"/>
</dbReference>
<evidence type="ECO:0000313" key="9">
    <source>
        <dbReference type="Proteomes" id="UP000016743"/>
    </source>
</evidence>
<proteinExistence type="predicted"/>
<evidence type="ECO:0000259" key="7">
    <source>
        <dbReference type="Pfam" id="PF00296"/>
    </source>
</evidence>
<sequence>MEVVRKLWRSWESDAIVEDAATGVYADFRKVHPIDHEGRFFTVRAPLNTAPAAEEPVMVQAGASGRGRDFAGKNSDVVLALASTPERMREHRDSIRRVATENGRDADAITVLFVVQPILTANAEETASVRAARSELTQAAIDEQLQSISYLTGVDFKRFDLDAPLPEITTNSNRGTLDAFLSSAPAGSTLREILRKRANDDGLALIGTADEVADRLGELGEAVGGDGFLFTGQVHPANVHRTLDPLVPVLRRRGLPPRRARQWRPAPEPRGLLRSPRWSVSVRQRPRPRTSSRSPRGLLSSWTGTLAASRAVVERAIDAGEAVYGLNRRLGAGRDEAIDPAEFATFQRRTVANHRGGIGAALPALEARAVVAARLAGFTRRRGGPGGAGAGVRGAAERAGHPAHPFTRLRRRGRSHRARGGRCGGDRGGAGAAGRFRLRRPRRRGPDPRGAGPPRSACRDQRQHV</sequence>
<dbReference type="InterPro" id="IPR036661">
    <property type="entry name" value="Luciferase-like_sf"/>
</dbReference>
<feature type="compositionally biased region" description="Basic residues" evidence="6">
    <location>
        <begin position="407"/>
        <end position="420"/>
    </location>
</feature>
<evidence type="ECO:0000313" key="8">
    <source>
        <dbReference type="EMBL" id="AGW40884.1"/>
    </source>
</evidence>
<dbReference type="PANTHER" id="PTHR30011">
    <property type="entry name" value="ALKANESULFONATE MONOOXYGENASE-RELATED"/>
    <property type="match status" value="1"/>
</dbReference>
<dbReference type="EMBL" id="CP006734">
    <property type="protein sequence ID" value="AGW40884.1"/>
    <property type="molecule type" value="Genomic_DNA"/>
</dbReference>
<feature type="domain" description="Luciferase-like" evidence="7">
    <location>
        <begin position="2"/>
        <end position="222"/>
    </location>
</feature>
<dbReference type="InterPro" id="IPR011251">
    <property type="entry name" value="Luciferase-like_dom"/>
</dbReference>
<dbReference type="PATRIC" id="fig|1389489.3.peg.683"/>
<dbReference type="STRING" id="1389489.O159_07080"/>
<dbReference type="SUPFAM" id="SSF48557">
    <property type="entry name" value="L-aspartase-like"/>
    <property type="match status" value="1"/>
</dbReference>
<dbReference type="eggNOG" id="COG2986">
    <property type="taxonomic scope" value="Bacteria"/>
</dbReference>
<keyword evidence="2" id="KW-0288">FMN</keyword>